<dbReference type="GeneID" id="100904308"/>
<evidence type="ECO:0000256" key="1">
    <source>
        <dbReference type="SAM" id="MobiDB-lite"/>
    </source>
</evidence>
<feature type="region of interest" description="Disordered" evidence="1">
    <location>
        <begin position="1"/>
        <end position="47"/>
    </location>
</feature>
<proteinExistence type="predicted"/>
<protein>
    <submittedName>
        <fullName evidence="3">Uncharacterized protein LOC100904308</fullName>
    </submittedName>
</protein>
<feature type="compositionally biased region" description="Low complexity" evidence="1">
    <location>
        <begin position="12"/>
        <end position="31"/>
    </location>
</feature>
<accession>A0AAJ7SIA4</accession>
<dbReference type="AlphaFoldDB" id="A0AAJ7SIA4"/>
<gene>
    <name evidence="3" type="primary">LOC100904308</name>
</gene>
<dbReference type="KEGG" id="goe:100904308"/>
<keyword evidence="2" id="KW-1185">Reference proteome</keyword>
<dbReference type="RefSeq" id="XP_028969211.1">
    <property type="nucleotide sequence ID" value="XM_029113378.1"/>
</dbReference>
<name>A0AAJ7SIA4_9ACAR</name>
<evidence type="ECO:0000313" key="3">
    <source>
        <dbReference type="RefSeq" id="XP_028969211.1"/>
    </source>
</evidence>
<dbReference type="Proteomes" id="UP000694867">
    <property type="component" value="Unplaced"/>
</dbReference>
<reference evidence="3" key="1">
    <citation type="submission" date="2025-08" db="UniProtKB">
        <authorList>
            <consortium name="RefSeq"/>
        </authorList>
    </citation>
    <scope>IDENTIFICATION</scope>
</reference>
<organism evidence="2 3">
    <name type="scientific">Galendromus occidentalis</name>
    <name type="common">western predatory mite</name>
    <dbReference type="NCBI Taxonomy" id="34638"/>
    <lineage>
        <taxon>Eukaryota</taxon>
        <taxon>Metazoa</taxon>
        <taxon>Ecdysozoa</taxon>
        <taxon>Arthropoda</taxon>
        <taxon>Chelicerata</taxon>
        <taxon>Arachnida</taxon>
        <taxon>Acari</taxon>
        <taxon>Parasitiformes</taxon>
        <taxon>Mesostigmata</taxon>
        <taxon>Gamasina</taxon>
        <taxon>Phytoseioidea</taxon>
        <taxon>Phytoseiidae</taxon>
        <taxon>Typhlodrominae</taxon>
        <taxon>Galendromus</taxon>
    </lineage>
</organism>
<sequence length="222" mass="24755">MTPLRNVLQRPFKSFQTSSRTTSSPSTVKPVTTPPPPSRPVAPVQPTSNALPTIQIGAVPNGNRTSYFIGFYRQPQPNRNQVPIIQRTATQGLGILTYTYNPSFGYTSLNPWVQQTDFYYPVEYFPYLSTLGQDSAFAPRNPVARSTQRSVAQTASGSDTPQVILYGPARDNPSNVQYTYVPLDDLIGGLRRTSSRFFGFLSRRLRRNRTSSLTADCLDCFD</sequence>
<evidence type="ECO:0000313" key="2">
    <source>
        <dbReference type="Proteomes" id="UP000694867"/>
    </source>
</evidence>